<dbReference type="KEGG" id="nbr:O3I_038640"/>
<dbReference type="HOGENOM" id="CLU_2554862_0_0_11"/>
<protein>
    <submittedName>
        <fullName evidence="2">Uncharacterized protein</fullName>
    </submittedName>
</protein>
<evidence type="ECO:0000313" key="2">
    <source>
        <dbReference type="EMBL" id="AFU05675.1"/>
    </source>
</evidence>
<dbReference type="Proteomes" id="UP000006304">
    <property type="component" value="Chromosome"/>
</dbReference>
<reference evidence="2 3" key="1">
    <citation type="journal article" date="2012" name="J. Bacteriol.">
        <title>Complete genome sequence of Nocardia brasiliensis HUJEG-1.</title>
        <authorList>
            <person name="Vera-Cabrera L."/>
            <person name="Ortiz-Lopez R."/>
            <person name="Elizondo-Gonzalez R."/>
            <person name="Perez-Maya A.A."/>
            <person name="Ocampo-Candiani J."/>
        </authorList>
    </citation>
    <scope>NUCLEOTIDE SEQUENCE [LARGE SCALE GENOMIC DNA]</scope>
    <source>
        <strain evidence="3">ATCC 700358</strain>
    </source>
</reference>
<sequence length="82" mass="8990">MAPCGVAEIARRGAPEVSGAVAPAVHPRTRTGAHGADQALRSDRPAQQNAPHIEKRGRGRPFDVRRVRRARRDEFSRLIQCA</sequence>
<dbReference type="AlphaFoldDB" id="K0F8I1"/>
<accession>K0F8I1</accession>
<organism evidence="2 3">
    <name type="scientific">Nocardia brasiliensis (strain ATCC 700358 / HUJEG-1)</name>
    <dbReference type="NCBI Taxonomy" id="1133849"/>
    <lineage>
        <taxon>Bacteria</taxon>
        <taxon>Bacillati</taxon>
        <taxon>Actinomycetota</taxon>
        <taxon>Actinomycetes</taxon>
        <taxon>Mycobacteriales</taxon>
        <taxon>Nocardiaceae</taxon>
        <taxon>Nocardia</taxon>
    </lineage>
</organism>
<gene>
    <name evidence="2" type="ORF">O3I_038640</name>
</gene>
<evidence type="ECO:0000313" key="3">
    <source>
        <dbReference type="Proteomes" id="UP000006304"/>
    </source>
</evidence>
<name>K0F8I1_NOCB7</name>
<feature type="compositionally biased region" description="Basic and acidic residues" evidence="1">
    <location>
        <begin position="52"/>
        <end position="62"/>
    </location>
</feature>
<dbReference type="EMBL" id="CP003876">
    <property type="protein sequence ID" value="AFU05675.1"/>
    <property type="molecule type" value="Genomic_DNA"/>
</dbReference>
<evidence type="ECO:0000256" key="1">
    <source>
        <dbReference type="SAM" id="MobiDB-lite"/>
    </source>
</evidence>
<proteinExistence type="predicted"/>
<keyword evidence="3" id="KW-1185">Reference proteome</keyword>
<feature type="region of interest" description="Disordered" evidence="1">
    <location>
        <begin position="13"/>
        <end position="62"/>
    </location>
</feature>